<dbReference type="PANTHER" id="PTHR42781:SF4">
    <property type="entry name" value="SPERMIDINE_PUTRESCINE IMPORT ATP-BINDING PROTEIN POTA"/>
    <property type="match status" value="1"/>
</dbReference>
<dbReference type="InterPro" id="IPR003593">
    <property type="entry name" value="AAA+_ATPase"/>
</dbReference>
<dbReference type="GO" id="GO:0043190">
    <property type="term" value="C:ATP-binding cassette (ABC) transporter complex"/>
    <property type="evidence" value="ECO:0007669"/>
    <property type="project" value="InterPro"/>
</dbReference>
<dbReference type="GO" id="GO:0016887">
    <property type="term" value="F:ATP hydrolysis activity"/>
    <property type="evidence" value="ECO:0007669"/>
    <property type="project" value="InterPro"/>
</dbReference>
<dbReference type="InterPro" id="IPR013611">
    <property type="entry name" value="Transp-assoc_OB_typ2"/>
</dbReference>
<dbReference type="PATRIC" id="fig|1813736.3.peg.1699"/>
<keyword evidence="2 7" id="KW-1003">Cell membrane</keyword>
<reference evidence="9 10" key="1">
    <citation type="journal article" date="2016" name="Genome Announc.">
        <title>First Complete Genome Sequence of a Subdivision 6 Acidobacterium Strain.</title>
        <authorList>
            <person name="Huang S."/>
            <person name="Vieira S."/>
            <person name="Bunk B."/>
            <person name="Riedel T."/>
            <person name="Sproer C."/>
            <person name="Overmann J."/>
        </authorList>
    </citation>
    <scope>NUCLEOTIDE SEQUENCE [LARGE SCALE GENOMIC DNA]</scope>
    <source>
        <strain evidence="10">DSM 100886 HEG_-6_39</strain>
    </source>
</reference>
<evidence type="ECO:0000256" key="6">
    <source>
        <dbReference type="ARBA" id="ARBA00023136"/>
    </source>
</evidence>
<evidence type="ECO:0000313" key="10">
    <source>
        <dbReference type="Proteomes" id="UP000076079"/>
    </source>
</evidence>
<dbReference type="GO" id="GO:0015417">
    <property type="term" value="F:ABC-type polyamine transporter activity"/>
    <property type="evidence" value="ECO:0007669"/>
    <property type="project" value="UniProtKB-EC"/>
</dbReference>
<dbReference type="InterPro" id="IPR050093">
    <property type="entry name" value="ABC_SmlMolc_Importer"/>
</dbReference>
<dbReference type="STRING" id="1855912.LuPra_01637"/>
<dbReference type="Gene3D" id="3.40.50.300">
    <property type="entry name" value="P-loop containing nucleotide triphosphate hydrolases"/>
    <property type="match status" value="1"/>
</dbReference>
<keyword evidence="6 7" id="KW-0472">Membrane</keyword>
<dbReference type="InterPro" id="IPR027417">
    <property type="entry name" value="P-loop_NTPase"/>
</dbReference>
<dbReference type="Proteomes" id="UP000076079">
    <property type="component" value="Chromosome"/>
</dbReference>
<protein>
    <recommendedName>
        <fullName evidence="7">Spermidine/putrescine import ATP-binding protein PotA</fullName>
        <ecNumber evidence="7">7.6.2.11</ecNumber>
    </recommendedName>
</protein>
<comment type="function">
    <text evidence="7">Part of the ABC transporter complex PotABCD involved in spermidine/putrescine import. Responsible for energy coupling to the transport system.</text>
</comment>
<keyword evidence="10" id="KW-1185">Reference proteome</keyword>
<dbReference type="InterPro" id="IPR005893">
    <property type="entry name" value="PotA-like"/>
</dbReference>
<sequence length="358" mass="39610">MKGELQIRGVTKSYGQVRAVLDVSLDVRPGEFVTLLGPSGCGKTTLLRLVAGFEQPDAGTITISGHDATGLPAHKRPVNTVFQQYALFPHRTVFGNVAFGLEIKKRDEHEIESRVASALELVQMKDLGGRSVHEISGGQKQRVALARALVLEPDVLLLDEPMAALDLKLRQQMQLELKNLQERLRITFVFVTHDQDEALVMSDRIVVMNAGRIEQVDGPEELYEKPRTRFAAEFLGVANLLQATVQGRQDGVVVLRTKGGLDLLARDDGGYRDGTAVWVGLRPEKISLVDREANAFKGIIDDEVFLGDWTDWRVRVGDEVLSVGEGNVLARGRRRGDAVQVSFSPDEVLRLDDTEARR</sequence>
<keyword evidence="4 7" id="KW-0067">ATP-binding</keyword>
<name>A0A143PIQ0_LUTPR</name>
<dbReference type="OrthoDB" id="9802264at2"/>
<dbReference type="AlphaFoldDB" id="A0A143PIQ0"/>
<accession>A0A143PIQ0</accession>
<proteinExistence type="inferred from homology"/>
<dbReference type="PROSITE" id="PS00211">
    <property type="entry name" value="ABC_TRANSPORTER_1"/>
    <property type="match status" value="1"/>
</dbReference>
<feature type="domain" description="ABC transporter" evidence="8">
    <location>
        <begin position="5"/>
        <end position="235"/>
    </location>
</feature>
<dbReference type="NCBIfam" id="TIGR01187">
    <property type="entry name" value="potA"/>
    <property type="match status" value="1"/>
</dbReference>
<dbReference type="InterPro" id="IPR008995">
    <property type="entry name" value="Mo/tungstate-bd_C_term_dom"/>
</dbReference>
<dbReference type="InterPro" id="IPR017871">
    <property type="entry name" value="ABC_transporter-like_CS"/>
</dbReference>
<keyword evidence="1 7" id="KW-0813">Transport</keyword>
<evidence type="ECO:0000256" key="1">
    <source>
        <dbReference type="ARBA" id="ARBA00022448"/>
    </source>
</evidence>
<comment type="subunit">
    <text evidence="7">The complex is composed of two ATP-binding proteins (PotA), two transmembrane proteins (PotB and PotC) and a solute-binding protein (PotD).</text>
</comment>
<evidence type="ECO:0000256" key="7">
    <source>
        <dbReference type="RuleBase" id="RU364083"/>
    </source>
</evidence>
<organism evidence="9 10">
    <name type="scientific">Luteitalea pratensis</name>
    <dbReference type="NCBI Taxonomy" id="1855912"/>
    <lineage>
        <taxon>Bacteria</taxon>
        <taxon>Pseudomonadati</taxon>
        <taxon>Acidobacteriota</taxon>
        <taxon>Vicinamibacteria</taxon>
        <taxon>Vicinamibacterales</taxon>
        <taxon>Vicinamibacteraceae</taxon>
        <taxon>Luteitalea</taxon>
    </lineage>
</organism>
<dbReference type="RefSeq" id="WP_110170284.1">
    <property type="nucleotide sequence ID" value="NZ_CP015136.1"/>
</dbReference>
<keyword evidence="9" id="KW-0378">Hydrolase</keyword>
<dbReference type="FunFam" id="3.40.50.300:FF:000133">
    <property type="entry name" value="Spermidine/putrescine import ATP-binding protein PotA"/>
    <property type="match status" value="1"/>
</dbReference>
<dbReference type="Pfam" id="PF00005">
    <property type="entry name" value="ABC_tran"/>
    <property type="match status" value="1"/>
</dbReference>
<evidence type="ECO:0000259" key="8">
    <source>
        <dbReference type="PROSITE" id="PS50893"/>
    </source>
</evidence>
<dbReference type="KEGG" id="abac:LuPra_01637"/>
<comment type="similarity">
    <text evidence="7">Belongs to the ABC transporter superfamily. Spermidine/putrescine importer (TC 3.A.1.11.1) family.</text>
</comment>
<dbReference type="InterPro" id="IPR003439">
    <property type="entry name" value="ABC_transporter-like_ATP-bd"/>
</dbReference>
<comment type="catalytic activity">
    <reaction evidence="7">
        <text>ATP + H2O + polyamine-[polyamine-binding protein]Side 1 = ADP + phosphate + polyamineSide 2 + [polyamine-binding protein]Side 1.</text>
        <dbReference type="EC" id="7.6.2.11"/>
    </reaction>
</comment>
<reference evidence="10" key="2">
    <citation type="submission" date="2016-04" db="EMBL/GenBank/DDBJ databases">
        <title>First Complete Genome Sequence of a Subdivision 6 Acidobacterium.</title>
        <authorList>
            <person name="Huang S."/>
            <person name="Vieira S."/>
            <person name="Bunk B."/>
            <person name="Riedel T."/>
            <person name="Sproeer C."/>
            <person name="Overmann J."/>
        </authorList>
    </citation>
    <scope>NUCLEOTIDE SEQUENCE [LARGE SCALE GENOMIC DNA]</scope>
    <source>
        <strain evidence="10">DSM 100886 HEG_-6_39</strain>
    </source>
</reference>
<dbReference type="Pfam" id="PF08402">
    <property type="entry name" value="TOBE_2"/>
    <property type="match status" value="1"/>
</dbReference>
<evidence type="ECO:0000313" key="9">
    <source>
        <dbReference type="EMBL" id="AMY08437.1"/>
    </source>
</evidence>
<dbReference type="Gene3D" id="2.40.50.100">
    <property type="match status" value="1"/>
</dbReference>
<keyword evidence="5 7" id="KW-1278">Translocase</keyword>
<dbReference type="EMBL" id="CP015136">
    <property type="protein sequence ID" value="AMY08437.1"/>
    <property type="molecule type" value="Genomic_DNA"/>
</dbReference>
<dbReference type="GO" id="GO:0005524">
    <property type="term" value="F:ATP binding"/>
    <property type="evidence" value="ECO:0007669"/>
    <property type="project" value="UniProtKB-KW"/>
</dbReference>
<dbReference type="SUPFAM" id="SSF52540">
    <property type="entry name" value="P-loop containing nucleoside triphosphate hydrolases"/>
    <property type="match status" value="1"/>
</dbReference>
<evidence type="ECO:0000256" key="5">
    <source>
        <dbReference type="ARBA" id="ARBA00022967"/>
    </source>
</evidence>
<keyword evidence="3 7" id="KW-0547">Nucleotide-binding</keyword>
<evidence type="ECO:0000256" key="2">
    <source>
        <dbReference type="ARBA" id="ARBA00022475"/>
    </source>
</evidence>
<evidence type="ECO:0000256" key="4">
    <source>
        <dbReference type="ARBA" id="ARBA00022840"/>
    </source>
</evidence>
<dbReference type="PROSITE" id="PS50893">
    <property type="entry name" value="ABC_TRANSPORTER_2"/>
    <property type="match status" value="1"/>
</dbReference>
<dbReference type="SMART" id="SM00382">
    <property type="entry name" value="AAA"/>
    <property type="match status" value="1"/>
</dbReference>
<dbReference type="SUPFAM" id="SSF50331">
    <property type="entry name" value="MOP-like"/>
    <property type="match status" value="1"/>
</dbReference>
<dbReference type="PANTHER" id="PTHR42781">
    <property type="entry name" value="SPERMIDINE/PUTRESCINE IMPORT ATP-BINDING PROTEIN POTA"/>
    <property type="match status" value="1"/>
</dbReference>
<dbReference type="GO" id="GO:0015847">
    <property type="term" value="P:putrescine transport"/>
    <property type="evidence" value="ECO:0007669"/>
    <property type="project" value="UniProtKB-ARBA"/>
</dbReference>
<evidence type="ECO:0000256" key="3">
    <source>
        <dbReference type="ARBA" id="ARBA00022741"/>
    </source>
</evidence>
<dbReference type="EC" id="7.6.2.11" evidence="7"/>
<gene>
    <name evidence="7 9" type="primary">potA</name>
    <name evidence="9" type="ORF">LuPra_01637</name>
</gene>